<dbReference type="PANTHER" id="PTHR30537:SF5">
    <property type="entry name" value="HTH-TYPE TRANSCRIPTIONAL ACTIVATOR TTDR-RELATED"/>
    <property type="match status" value="1"/>
</dbReference>
<dbReference type="PROSITE" id="PS50931">
    <property type="entry name" value="HTH_LYSR"/>
    <property type="match status" value="1"/>
</dbReference>
<dbReference type="AlphaFoldDB" id="Q65QH7"/>
<name>Q65QH7_MANSM</name>
<dbReference type="Gene3D" id="3.40.190.290">
    <property type="match status" value="1"/>
</dbReference>
<dbReference type="eggNOG" id="COG0583">
    <property type="taxonomic scope" value="Bacteria"/>
</dbReference>
<dbReference type="InterPro" id="IPR036388">
    <property type="entry name" value="WH-like_DNA-bd_sf"/>
</dbReference>
<keyword evidence="2" id="KW-0805">Transcription regulation</keyword>
<dbReference type="GO" id="GO:0003700">
    <property type="term" value="F:DNA-binding transcription factor activity"/>
    <property type="evidence" value="ECO:0007669"/>
    <property type="project" value="InterPro"/>
</dbReference>
<evidence type="ECO:0000259" key="5">
    <source>
        <dbReference type="PROSITE" id="PS50931"/>
    </source>
</evidence>
<accession>Q65QH7</accession>
<keyword evidence="7" id="KW-1185">Reference proteome</keyword>
<dbReference type="Gene3D" id="1.10.10.10">
    <property type="entry name" value="Winged helix-like DNA-binding domain superfamily/Winged helix DNA-binding domain"/>
    <property type="match status" value="1"/>
</dbReference>
<evidence type="ECO:0000256" key="3">
    <source>
        <dbReference type="ARBA" id="ARBA00023125"/>
    </source>
</evidence>
<dbReference type="GO" id="GO:0043565">
    <property type="term" value="F:sequence-specific DNA binding"/>
    <property type="evidence" value="ECO:0007669"/>
    <property type="project" value="TreeGrafter"/>
</dbReference>
<dbReference type="KEGG" id="msu:MS2176"/>
<evidence type="ECO:0000313" key="6">
    <source>
        <dbReference type="EMBL" id="AAU38783.1"/>
    </source>
</evidence>
<sequence length="328" mass="37220">MQFYSITVPKIAFSYLFHKMKTAKSFIPENEIMNRLDALKYFIVAAETLSFKSTASRFSVSPQVITRVISELEGELGEQLFKRNTRAIRITDFGSRFLADAIAFLQQEERLFGGVKTAEESLSGLVRITLPPSDYADKILLRLLTALAPYPDIQIDWRTDFDTLKAVDDQIDIGIRISRTPEDHWVAKKITDLQEPIVAAPSLIAKTGLPKDVFDLAANFPVGYILNPKTGKVWDWMMGEQPIILTKPTVITSDIKSLLPAVLSGRIFAPIMYHDCKSYLDSGELQVVFSNEETLIWGIYLYRPYQTITPKRVLLVFELLEKILEEGF</sequence>
<dbReference type="GO" id="GO:0006351">
    <property type="term" value="P:DNA-templated transcription"/>
    <property type="evidence" value="ECO:0007669"/>
    <property type="project" value="TreeGrafter"/>
</dbReference>
<dbReference type="SUPFAM" id="SSF46785">
    <property type="entry name" value="Winged helix' DNA-binding domain"/>
    <property type="match status" value="1"/>
</dbReference>
<gene>
    <name evidence="6" type="primary">lysR</name>
    <name evidence="6" type="ordered locus">MS2176</name>
</gene>
<dbReference type="InterPro" id="IPR000847">
    <property type="entry name" value="LysR_HTH_N"/>
</dbReference>
<dbReference type="Proteomes" id="UP000000607">
    <property type="component" value="Chromosome"/>
</dbReference>
<evidence type="ECO:0000256" key="2">
    <source>
        <dbReference type="ARBA" id="ARBA00023015"/>
    </source>
</evidence>
<evidence type="ECO:0000256" key="4">
    <source>
        <dbReference type="ARBA" id="ARBA00023163"/>
    </source>
</evidence>
<protein>
    <submittedName>
        <fullName evidence="6">LysR protein</fullName>
    </submittedName>
</protein>
<keyword evidence="4" id="KW-0804">Transcription</keyword>
<dbReference type="InterPro" id="IPR036390">
    <property type="entry name" value="WH_DNA-bd_sf"/>
</dbReference>
<evidence type="ECO:0000313" key="7">
    <source>
        <dbReference type="Proteomes" id="UP000000607"/>
    </source>
</evidence>
<keyword evidence="3" id="KW-0238">DNA-binding</keyword>
<dbReference type="Pfam" id="PF00126">
    <property type="entry name" value="HTH_1"/>
    <property type="match status" value="1"/>
</dbReference>
<organism evidence="6 7">
    <name type="scientific">Mannheimia succiniciproducens (strain KCTC 0769BP / MBEL55E)</name>
    <dbReference type="NCBI Taxonomy" id="221988"/>
    <lineage>
        <taxon>Bacteria</taxon>
        <taxon>Pseudomonadati</taxon>
        <taxon>Pseudomonadota</taxon>
        <taxon>Gammaproteobacteria</taxon>
        <taxon>Pasteurellales</taxon>
        <taxon>Pasteurellaceae</taxon>
        <taxon>Basfia</taxon>
    </lineage>
</organism>
<dbReference type="InterPro" id="IPR005119">
    <property type="entry name" value="LysR_subst-bd"/>
</dbReference>
<dbReference type="SUPFAM" id="SSF53850">
    <property type="entry name" value="Periplasmic binding protein-like II"/>
    <property type="match status" value="1"/>
</dbReference>
<dbReference type="Pfam" id="PF03466">
    <property type="entry name" value="LysR_substrate"/>
    <property type="match status" value="1"/>
</dbReference>
<dbReference type="InterPro" id="IPR058163">
    <property type="entry name" value="LysR-type_TF_proteobact-type"/>
</dbReference>
<proteinExistence type="inferred from homology"/>
<dbReference type="PANTHER" id="PTHR30537">
    <property type="entry name" value="HTH-TYPE TRANSCRIPTIONAL REGULATOR"/>
    <property type="match status" value="1"/>
</dbReference>
<dbReference type="EMBL" id="AE016827">
    <property type="protein sequence ID" value="AAU38783.1"/>
    <property type="molecule type" value="Genomic_DNA"/>
</dbReference>
<dbReference type="STRING" id="221988.MS2176"/>
<dbReference type="HOGENOM" id="CLU_039613_16_1_6"/>
<feature type="domain" description="HTH lysR-type" evidence="5">
    <location>
        <begin position="34"/>
        <end position="91"/>
    </location>
</feature>
<comment type="similarity">
    <text evidence="1">Belongs to the LysR transcriptional regulatory family.</text>
</comment>
<reference evidence="6 7" key="1">
    <citation type="journal article" date="2004" name="Nat. Biotechnol.">
        <title>The genome sequence of the capnophilic rumen bacterium Mannheimia succiniciproducens.</title>
        <authorList>
            <person name="Hong S.H."/>
            <person name="Kim J.S."/>
            <person name="Lee S.Y."/>
            <person name="In Y.H."/>
            <person name="Choi S.S."/>
            <person name="Rih J.-K."/>
            <person name="Kim C.H."/>
            <person name="Jeong H."/>
            <person name="Hur C.G."/>
            <person name="Kim J.J."/>
        </authorList>
    </citation>
    <scope>NUCLEOTIDE SEQUENCE [LARGE SCALE GENOMIC DNA]</scope>
    <source>
        <strain evidence="7">KCTC 0769BP / MBEL55E</strain>
    </source>
</reference>
<evidence type="ECO:0000256" key="1">
    <source>
        <dbReference type="ARBA" id="ARBA00009437"/>
    </source>
</evidence>